<comment type="caution">
    <text evidence="1">The sequence shown here is derived from an EMBL/GenBank/DDBJ whole genome shotgun (WGS) entry which is preliminary data.</text>
</comment>
<accession>V4YIA2</accession>
<reference evidence="1" key="1">
    <citation type="submission" date="2007-03" db="EMBL/GenBank/DDBJ databases">
        <authorList>
            <person name="Paulsen I."/>
        </authorList>
    </citation>
    <scope>NUCLEOTIDE SEQUENCE</scope>
    <source>
        <strain evidence="1">VEG</strain>
    </source>
</reference>
<organism evidence="1 2">
    <name type="scientific">Toxoplasma gondii (strain ATCC 50861 / VEG)</name>
    <dbReference type="NCBI Taxonomy" id="432359"/>
    <lineage>
        <taxon>Eukaryota</taxon>
        <taxon>Sar</taxon>
        <taxon>Alveolata</taxon>
        <taxon>Apicomplexa</taxon>
        <taxon>Conoidasida</taxon>
        <taxon>Coccidia</taxon>
        <taxon>Eucoccidiorida</taxon>
        <taxon>Eimeriorina</taxon>
        <taxon>Sarcocystidae</taxon>
        <taxon>Toxoplasma</taxon>
    </lineage>
</organism>
<dbReference type="Proteomes" id="UP000002226">
    <property type="component" value="Unassembled WGS sequence"/>
</dbReference>
<name>V4YIA2_TOXGV</name>
<dbReference type="AlphaFoldDB" id="V4YIA2"/>
<sequence>MRDLPAALADDQAVDEALSMLEPYGLSALDVTSEMPIPDALPDAASGNADTVMADVQPPMRRSSHIPGQVGHQMRDLPAALADDQAIDEALSMLESYGLSVFDVASEMPIPDALPDAASGNADTVMADVQPSDEAVFSHPWASR</sequence>
<keyword evidence="2" id="KW-1185">Reference proteome</keyword>
<proteinExistence type="predicted"/>
<dbReference type="EMBL" id="AAYL02000453">
    <property type="protein sequence ID" value="ESS28179.1"/>
    <property type="molecule type" value="Genomic_DNA"/>
</dbReference>
<protein>
    <submittedName>
        <fullName evidence="1">Uncharacterized protein</fullName>
    </submittedName>
</protein>
<evidence type="ECO:0000313" key="1">
    <source>
        <dbReference type="EMBL" id="ESS28179.1"/>
    </source>
</evidence>
<dbReference type="VEuPathDB" id="ToxoDB:TGVEG_442340"/>
<evidence type="ECO:0000313" key="2">
    <source>
        <dbReference type="Proteomes" id="UP000002226"/>
    </source>
</evidence>
<gene>
    <name evidence="1" type="ORF">TGVEG_442340</name>
</gene>